<keyword evidence="3" id="KW-0949">S-adenosyl-L-methionine</keyword>
<evidence type="ECO:0000313" key="5">
    <source>
        <dbReference type="EMBL" id="GAA3795806.1"/>
    </source>
</evidence>
<dbReference type="Gene3D" id="2.20.130.10">
    <property type="entry name" value="CAC2371-like domains"/>
    <property type="match status" value="1"/>
</dbReference>
<evidence type="ECO:0000313" key="6">
    <source>
        <dbReference type="Proteomes" id="UP001500888"/>
    </source>
</evidence>
<evidence type="ECO:0000256" key="2">
    <source>
        <dbReference type="ARBA" id="ARBA00022679"/>
    </source>
</evidence>
<dbReference type="EMBL" id="BAAAZR010000002">
    <property type="protein sequence ID" value="GAA3795806.1"/>
    <property type="molecule type" value="Genomic_DNA"/>
</dbReference>
<dbReference type="InterPro" id="IPR041698">
    <property type="entry name" value="Methyltransf_25"/>
</dbReference>
<accession>A0ABP7HL45</accession>
<evidence type="ECO:0000256" key="1">
    <source>
        <dbReference type="ARBA" id="ARBA00022603"/>
    </source>
</evidence>
<dbReference type="CDD" id="cd02440">
    <property type="entry name" value="AdoMet_MTases"/>
    <property type="match status" value="1"/>
</dbReference>
<dbReference type="PANTHER" id="PTHR43464:SF19">
    <property type="entry name" value="UBIQUINONE BIOSYNTHESIS O-METHYLTRANSFERASE, MITOCHONDRIAL"/>
    <property type="match status" value="1"/>
</dbReference>
<proteinExistence type="predicted"/>
<dbReference type="Pfam" id="PF13649">
    <property type="entry name" value="Methyltransf_25"/>
    <property type="match status" value="1"/>
</dbReference>
<feature type="domain" description="Methyltransferase" evidence="4">
    <location>
        <begin position="54"/>
        <end position="144"/>
    </location>
</feature>
<comment type="caution">
    <text evidence="5">The sequence shown here is derived from an EMBL/GenBank/DDBJ whole genome shotgun (WGS) entry which is preliminary data.</text>
</comment>
<dbReference type="Proteomes" id="UP001500888">
    <property type="component" value="Unassembled WGS sequence"/>
</dbReference>
<evidence type="ECO:0000256" key="3">
    <source>
        <dbReference type="ARBA" id="ARBA00022691"/>
    </source>
</evidence>
<gene>
    <name evidence="5" type="ORF">GCM10022226_13990</name>
</gene>
<dbReference type="SUPFAM" id="SSF53335">
    <property type="entry name" value="S-adenosyl-L-methionine-dependent methyltransferases"/>
    <property type="match status" value="1"/>
</dbReference>
<dbReference type="InterPro" id="IPR029063">
    <property type="entry name" value="SAM-dependent_MTases_sf"/>
</dbReference>
<keyword evidence="6" id="KW-1185">Reference proteome</keyword>
<dbReference type="Gene3D" id="3.40.50.150">
    <property type="entry name" value="Vaccinia Virus protein VP39"/>
    <property type="match status" value="1"/>
</dbReference>
<keyword evidence="1" id="KW-0489">Methyltransferase</keyword>
<evidence type="ECO:0000259" key="4">
    <source>
        <dbReference type="Pfam" id="PF13649"/>
    </source>
</evidence>
<sequence>MTTDTSVRGSNVYGAEVSEVYDFLYQGRGKEYAKEAEVVAGLVRHRNPLAASLLDVACGTGEHLATLKAIFGDVEGVELSDTMRATARRKLADVPVHGGDIRDFDLGRTFDAVCSLYSTVGYMASTAELDAAVATMARHVSPGGVLIVEPWYFPGRFRDGHIGDDIIRADGRTVARVARSVRVGDSVRQEAHYIVADSAGIRHFDHVQVFTLFEPAEYVAAFERAGCTVEYVERDDILAGRGLFVGTKR</sequence>
<keyword evidence="2" id="KW-0808">Transferase</keyword>
<reference evidence="6" key="1">
    <citation type="journal article" date="2019" name="Int. J. Syst. Evol. Microbiol.">
        <title>The Global Catalogue of Microorganisms (GCM) 10K type strain sequencing project: providing services to taxonomists for standard genome sequencing and annotation.</title>
        <authorList>
            <consortium name="The Broad Institute Genomics Platform"/>
            <consortium name="The Broad Institute Genome Sequencing Center for Infectious Disease"/>
            <person name="Wu L."/>
            <person name="Ma J."/>
        </authorList>
    </citation>
    <scope>NUCLEOTIDE SEQUENCE [LARGE SCALE GENOMIC DNA]</scope>
    <source>
        <strain evidence="6">JCM 16908</strain>
    </source>
</reference>
<dbReference type="PANTHER" id="PTHR43464">
    <property type="entry name" value="METHYLTRANSFERASE"/>
    <property type="match status" value="1"/>
</dbReference>
<organism evidence="5 6">
    <name type="scientific">Sphaerisporangium flaviroseum</name>
    <dbReference type="NCBI Taxonomy" id="509199"/>
    <lineage>
        <taxon>Bacteria</taxon>
        <taxon>Bacillati</taxon>
        <taxon>Actinomycetota</taxon>
        <taxon>Actinomycetes</taxon>
        <taxon>Streptosporangiales</taxon>
        <taxon>Streptosporangiaceae</taxon>
        <taxon>Sphaerisporangium</taxon>
    </lineage>
</organism>
<dbReference type="RefSeq" id="WP_344935706.1">
    <property type="nucleotide sequence ID" value="NZ_BAAAZR010000002.1"/>
</dbReference>
<name>A0ABP7HL45_9ACTN</name>
<protein>
    <recommendedName>
        <fullName evidence="4">Methyltransferase domain-containing protein</fullName>
    </recommendedName>
</protein>